<protein>
    <submittedName>
        <fullName evidence="3">Uncharacterized protein</fullName>
    </submittedName>
</protein>
<feature type="compositionally biased region" description="Low complexity" evidence="2">
    <location>
        <begin position="201"/>
        <end position="221"/>
    </location>
</feature>
<feature type="compositionally biased region" description="Polar residues" evidence="2">
    <location>
        <begin position="778"/>
        <end position="788"/>
    </location>
</feature>
<feature type="compositionally biased region" description="Basic residues" evidence="2">
    <location>
        <begin position="793"/>
        <end position="810"/>
    </location>
</feature>
<dbReference type="OrthoDB" id="4085524at2759"/>
<dbReference type="AlphaFoldDB" id="A0A9W4TXB9"/>
<feature type="region of interest" description="Disordered" evidence="2">
    <location>
        <begin position="657"/>
        <end position="810"/>
    </location>
</feature>
<feature type="region of interest" description="Disordered" evidence="2">
    <location>
        <begin position="331"/>
        <end position="366"/>
    </location>
</feature>
<name>A0A9W4TXB9_9ASCO</name>
<evidence type="ECO:0000256" key="2">
    <source>
        <dbReference type="SAM" id="MobiDB-lite"/>
    </source>
</evidence>
<feature type="compositionally biased region" description="Polar residues" evidence="2">
    <location>
        <begin position="57"/>
        <end position="70"/>
    </location>
</feature>
<organism evidence="3 4">
    <name type="scientific">Candida verbasci</name>
    <dbReference type="NCBI Taxonomy" id="1227364"/>
    <lineage>
        <taxon>Eukaryota</taxon>
        <taxon>Fungi</taxon>
        <taxon>Dikarya</taxon>
        <taxon>Ascomycota</taxon>
        <taxon>Saccharomycotina</taxon>
        <taxon>Pichiomycetes</taxon>
        <taxon>Debaryomycetaceae</taxon>
        <taxon>Candida/Lodderomyces clade</taxon>
        <taxon>Candida</taxon>
    </lineage>
</organism>
<dbReference type="EMBL" id="CANTUO010000004">
    <property type="protein sequence ID" value="CAI5759161.1"/>
    <property type="molecule type" value="Genomic_DNA"/>
</dbReference>
<feature type="compositionally biased region" description="Basic and acidic residues" evidence="2">
    <location>
        <begin position="342"/>
        <end position="366"/>
    </location>
</feature>
<accession>A0A9W4TXB9</accession>
<feature type="compositionally biased region" description="Low complexity" evidence="2">
    <location>
        <begin position="90"/>
        <end position="110"/>
    </location>
</feature>
<feature type="compositionally biased region" description="Polar residues" evidence="2">
    <location>
        <begin position="573"/>
        <end position="585"/>
    </location>
</feature>
<evidence type="ECO:0000256" key="1">
    <source>
        <dbReference type="SAM" id="Coils"/>
    </source>
</evidence>
<proteinExistence type="predicted"/>
<feature type="compositionally biased region" description="Polar residues" evidence="2">
    <location>
        <begin position="226"/>
        <end position="235"/>
    </location>
</feature>
<evidence type="ECO:0000313" key="4">
    <source>
        <dbReference type="Proteomes" id="UP001152885"/>
    </source>
</evidence>
<feature type="compositionally biased region" description="Low complexity" evidence="2">
    <location>
        <begin position="586"/>
        <end position="605"/>
    </location>
</feature>
<feature type="compositionally biased region" description="Basic and acidic residues" evidence="2">
    <location>
        <begin position="683"/>
        <end position="696"/>
    </location>
</feature>
<keyword evidence="1" id="KW-0175">Coiled coil</keyword>
<evidence type="ECO:0000313" key="3">
    <source>
        <dbReference type="EMBL" id="CAI5759161.1"/>
    </source>
</evidence>
<feature type="compositionally biased region" description="Low complexity" evidence="2">
    <location>
        <begin position="42"/>
        <end position="56"/>
    </location>
</feature>
<feature type="coiled-coil region" evidence="1">
    <location>
        <begin position="278"/>
        <end position="329"/>
    </location>
</feature>
<feature type="compositionally biased region" description="Polar residues" evidence="2">
    <location>
        <begin position="77"/>
        <end position="89"/>
    </location>
</feature>
<keyword evidence="4" id="KW-1185">Reference proteome</keyword>
<feature type="region of interest" description="Disordered" evidence="2">
    <location>
        <begin position="201"/>
        <end position="262"/>
    </location>
</feature>
<feature type="compositionally biased region" description="Low complexity" evidence="2">
    <location>
        <begin position="487"/>
        <end position="501"/>
    </location>
</feature>
<sequence length="810" mass="90718">MFTRRKSRNINDTAYTGVNQNTISYSTQPSSGALAAALSIGNNNKKQSNNNRSVSNTSQTRNDSLSSNGSLLKRSSRNNIQNNKLQQPNRRFSNGSYSSSTSTRSSPMTSIDAHQHHPVVYDIDDSFNDSYLDEITEESTKVYLNNKANLQDLKLSHNNQKNIQQQQPRKPVKMIKKYIPSPTGIKVIEVPESTYEKELARSNSLRSNSISRSNSLRGLSNKGKISRSTSLQSVSKIAAGGAATAAKNHRQSPRSVSSPLKISEDVDLEESLGKSDEKYEQQLKYKALQKEIEEEKKLAKEIEAKRKEYEKLKQERLQNAQKLKDLEAEVNSPDVTDSTIIHNKEEVPNEHTNKSENVEDGNMPKDDFVRISIPVLSDDEDDKISKPHLSVLDDDVDANESKYSELEIHEEPTSNIETSTTEAEPEYKSLDPNDTELGIINQYNLESTENLVDESKPLFDPSPAITDHPIEEESKETYVSTLQPPVAASGASSKSSVYSSESAKKPIKSAMKTSKSTPISNEQNNNNSVAHQAYLSLTTAENTRLNSKLSNPQLLNNNDFALLSGAPGGAYPQFTQLQNKPSNKRLSQQTLRKPQQQSQSQPKTSLRPQSIQQEPVSMSNRSLRHSTVQPIAPHPALQPNYVSPSKVKAQELYAKAQARPRSDFAPLKKKSSFTREQNENDEIPLRSPDRENEINKNTKTTLRGSTLPPQNIQQLQQQPVQESKPKSSGFFKSRFADSDDEGDYQPSGNKFKSRFNDSDEDLPKIQQPNNQPVNNQQFTTLRQDSSNVEKLPKEKKKFGKLRKLFGSRNN</sequence>
<comment type="caution">
    <text evidence="3">The sequence shown here is derived from an EMBL/GenBank/DDBJ whole genome shotgun (WGS) entry which is preliminary data.</text>
</comment>
<dbReference type="Proteomes" id="UP001152885">
    <property type="component" value="Unassembled WGS sequence"/>
</dbReference>
<feature type="compositionally biased region" description="Low complexity" evidence="2">
    <location>
        <begin position="766"/>
        <end position="777"/>
    </location>
</feature>
<gene>
    <name evidence="3" type="ORF">CANVERA_P3670</name>
</gene>
<feature type="compositionally biased region" description="Polar residues" evidence="2">
    <location>
        <begin position="606"/>
        <end position="625"/>
    </location>
</feature>
<feature type="compositionally biased region" description="Low complexity" evidence="2">
    <location>
        <begin position="708"/>
        <end position="721"/>
    </location>
</feature>
<feature type="compositionally biased region" description="Basic and acidic residues" evidence="2">
    <location>
        <begin position="754"/>
        <end position="763"/>
    </location>
</feature>
<feature type="region of interest" description="Disordered" evidence="2">
    <location>
        <begin position="404"/>
        <end position="435"/>
    </location>
</feature>
<feature type="region of interest" description="Disordered" evidence="2">
    <location>
        <begin position="454"/>
        <end position="527"/>
    </location>
</feature>
<feature type="compositionally biased region" description="Polar residues" evidence="2">
    <location>
        <begin position="413"/>
        <end position="422"/>
    </location>
</feature>
<reference evidence="3" key="1">
    <citation type="submission" date="2022-12" db="EMBL/GenBank/DDBJ databases">
        <authorList>
            <person name="Brejova B."/>
        </authorList>
    </citation>
    <scope>NUCLEOTIDE SEQUENCE</scope>
</reference>
<feature type="region of interest" description="Disordered" evidence="2">
    <location>
        <begin position="571"/>
        <end position="625"/>
    </location>
</feature>
<feature type="region of interest" description="Disordered" evidence="2">
    <location>
        <begin position="42"/>
        <end position="110"/>
    </location>
</feature>
<feature type="compositionally biased region" description="Polar residues" evidence="2">
    <location>
        <begin position="511"/>
        <end position="527"/>
    </location>
</feature>